<dbReference type="PANTHER" id="PTHR30024">
    <property type="entry name" value="ALIPHATIC SULFONATES-BINDING PROTEIN-RELATED"/>
    <property type="match status" value="1"/>
</dbReference>
<comment type="caution">
    <text evidence="4">The sequence shown here is derived from an EMBL/GenBank/DDBJ whole genome shotgun (WGS) entry which is preliminary data.</text>
</comment>
<evidence type="ECO:0000259" key="3">
    <source>
        <dbReference type="Pfam" id="PF09084"/>
    </source>
</evidence>
<evidence type="ECO:0000256" key="1">
    <source>
        <dbReference type="SAM" id="MobiDB-lite"/>
    </source>
</evidence>
<dbReference type="InterPro" id="IPR015168">
    <property type="entry name" value="SsuA/THI5"/>
</dbReference>
<feature type="region of interest" description="Disordered" evidence="1">
    <location>
        <begin position="353"/>
        <end position="372"/>
    </location>
</feature>
<dbReference type="RefSeq" id="WP_130780002.1">
    <property type="nucleotide sequence ID" value="NZ_BIMR01000022.1"/>
</dbReference>
<protein>
    <submittedName>
        <fullName evidence="4">ABC transporter substrate-binding protein</fullName>
    </submittedName>
</protein>
<dbReference type="SUPFAM" id="SSF53850">
    <property type="entry name" value="Periplasmic binding protein-like II"/>
    <property type="match status" value="1"/>
</dbReference>
<evidence type="ECO:0000256" key="2">
    <source>
        <dbReference type="SAM" id="SignalP"/>
    </source>
</evidence>
<proteinExistence type="predicted"/>
<organism evidence="4 5">
    <name type="scientific">Cellulomonas biazotea</name>
    <dbReference type="NCBI Taxonomy" id="1709"/>
    <lineage>
        <taxon>Bacteria</taxon>
        <taxon>Bacillati</taxon>
        <taxon>Actinomycetota</taxon>
        <taxon>Actinomycetes</taxon>
        <taxon>Micrococcales</taxon>
        <taxon>Cellulomonadaceae</taxon>
        <taxon>Cellulomonas</taxon>
    </lineage>
</organism>
<keyword evidence="5" id="KW-1185">Reference proteome</keyword>
<keyword evidence="2" id="KW-0732">Signal</keyword>
<dbReference type="PANTHER" id="PTHR30024:SF2">
    <property type="entry name" value="ABC TRANSPORTER SUBSTRATE-BINDING PROTEIN"/>
    <property type="match status" value="1"/>
</dbReference>
<feature type="chain" id="PRO_5019524080" evidence="2">
    <location>
        <begin position="48"/>
        <end position="372"/>
    </location>
</feature>
<dbReference type="OrthoDB" id="506341at2"/>
<evidence type="ECO:0000313" key="5">
    <source>
        <dbReference type="Proteomes" id="UP000289954"/>
    </source>
</evidence>
<dbReference type="AlphaFoldDB" id="A0A402DMP5"/>
<feature type="domain" description="SsuA/THI5-like" evidence="3">
    <location>
        <begin position="73"/>
        <end position="282"/>
    </location>
</feature>
<reference evidence="4 5" key="1">
    <citation type="submission" date="2019-01" db="EMBL/GenBank/DDBJ databases">
        <title>Draft genome sequence of Cellulomonas takizawaensis strain TKZ-21.</title>
        <authorList>
            <person name="Yamamura H."/>
            <person name="Hayashi T."/>
            <person name="Hamada M."/>
            <person name="Serisawa Y."/>
            <person name="Matsuyama K."/>
            <person name="Nakagawa Y."/>
            <person name="Otoguro M."/>
            <person name="Yanagida F."/>
            <person name="Hayakawa M."/>
        </authorList>
    </citation>
    <scope>NUCLEOTIDE SEQUENCE [LARGE SCALE GENOMIC DNA]</scope>
    <source>
        <strain evidence="4 5">NBRC12680</strain>
    </source>
</reference>
<dbReference type="EMBL" id="BIMR01000022">
    <property type="protein sequence ID" value="GCE75397.1"/>
    <property type="molecule type" value="Genomic_DNA"/>
</dbReference>
<evidence type="ECO:0000313" key="4">
    <source>
        <dbReference type="EMBL" id="GCE75397.1"/>
    </source>
</evidence>
<feature type="region of interest" description="Disordered" evidence="1">
    <location>
        <begin position="1"/>
        <end position="23"/>
    </location>
</feature>
<feature type="signal peptide" evidence="2">
    <location>
        <begin position="1"/>
        <end position="47"/>
    </location>
</feature>
<accession>A0A402DMP5</accession>
<dbReference type="Proteomes" id="UP000289954">
    <property type="component" value="Unassembled WGS sequence"/>
</dbReference>
<sequence length="372" mass="39930">MSQHVLSDPAHRGRRTPAPRTAAPRTALALAAAALLAGLAACAPASAGTTTDESGATVLRYQGSVGQVGYPELAEDLGYFEDVTLEWIGDVTGGPASIQATATGETDFGGAFNGAIVKLRSSGARITSVIGYYGSDDKTYGGYYVPEDSPIQGAHDLLGKKIGINTLGAQSEFVIREWLTREGLTKDEIAQVELTVVPPINAEQVLREGQVDVSALSFVQKDVAEARGGLRSLFSEKDLFGEFTYGSLVFRDEFVEENPEAVADFVQGVARAIRWAQVSPVEEVRERYTRIITERGRDETTDLIPVWKSTGIAGPGGVIAEEEISTWVDWLVREGELEEGQVALDDLYTNEFNPYDNGTYEPGSGPDGESLS</sequence>
<dbReference type="Pfam" id="PF09084">
    <property type="entry name" value="NMT1"/>
    <property type="match status" value="1"/>
</dbReference>
<name>A0A402DMP5_9CELL</name>
<dbReference type="Gene3D" id="3.40.190.10">
    <property type="entry name" value="Periplasmic binding protein-like II"/>
    <property type="match status" value="2"/>
</dbReference>
<gene>
    <name evidence="4" type="ORF">CBZ_04530</name>
</gene>